<gene>
    <name evidence="1" type="ORF">XFF6991_430090</name>
</gene>
<reference evidence="1 2" key="1">
    <citation type="submission" date="2017-10" db="EMBL/GenBank/DDBJ databases">
        <authorList>
            <person name="Regsiter A."/>
            <person name="William W."/>
        </authorList>
    </citation>
    <scope>NUCLEOTIDE SEQUENCE [LARGE SCALE GENOMIC DNA]</scope>
    <source>
        <strain evidence="1 2">CFBP6991</strain>
    </source>
</reference>
<comment type="caution">
    <text evidence="1">The sequence shown here is derived from an EMBL/GenBank/DDBJ whole genome shotgun (WGS) entry which is preliminary data.</text>
</comment>
<accession>A0A7Z7NJ35</accession>
<evidence type="ECO:0008006" key="3">
    <source>
        <dbReference type="Google" id="ProtNLM"/>
    </source>
</evidence>
<organism evidence="1 2">
    <name type="scientific">Xanthomonas campestris pv. phaseoli</name>
    <dbReference type="NCBI Taxonomy" id="317013"/>
    <lineage>
        <taxon>Bacteria</taxon>
        <taxon>Pseudomonadati</taxon>
        <taxon>Pseudomonadota</taxon>
        <taxon>Gammaproteobacteria</taxon>
        <taxon>Lysobacterales</taxon>
        <taxon>Lysobacteraceae</taxon>
        <taxon>Xanthomonas</taxon>
    </lineage>
</organism>
<dbReference type="Proteomes" id="UP000234345">
    <property type="component" value="Unassembled WGS sequence"/>
</dbReference>
<dbReference type="SUPFAM" id="SSF46785">
    <property type="entry name" value="Winged helix' DNA-binding domain"/>
    <property type="match status" value="1"/>
</dbReference>
<name>A0A7Z7NJ35_XANCH</name>
<dbReference type="EMBL" id="OCZC01000070">
    <property type="protein sequence ID" value="SOO25266.1"/>
    <property type="molecule type" value="Genomic_DNA"/>
</dbReference>
<protein>
    <recommendedName>
        <fullName evidence="3">MarR family transcriptional regulator</fullName>
    </recommendedName>
</protein>
<evidence type="ECO:0000313" key="2">
    <source>
        <dbReference type="Proteomes" id="UP000234345"/>
    </source>
</evidence>
<evidence type="ECO:0000313" key="1">
    <source>
        <dbReference type="EMBL" id="SOO25266.1"/>
    </source>
</evidence>
<proteinExistence type="predicted"/>
<dbReference type="AlphaFoldDB" id="A0A7Z7NJ35"/>
<dbReference type="InterPro" id="IPR036390">
    <property type="entry name" value="WH_DNA-bd_sf"/>
</dbReference>
<dbReference type="RefSeq" id="WP_099801520.1">
    <property type="nucleotide sequence ID" value="NZ_OCZC01000070.1"/>
</dbReference>
<sequence>MKRYQLELLKNEMNEIERQVFDRIYSHRHVMRRQLVNELGQPATTIDSAIKNLVLKDVIKKSPGPAEEFDKIFVTQKGFELASTR</sequence>